<gene>
    <name evidence="5 10" type="primary">dld</name>
    <name evidence="10" type="ordered locus">Hsero_4055</name>
</gene>
<dbReference type="PANTHER" id="PTHR43716">
    <property type="entry name" value="D-2-HYDROXYGLUTARATE DEHYDROGENASE, MITOCHONDRIAL"/>
    <property type="match status" value="1"/>
</dbReference>
<reference evidence="10 11" key="1">
    <citation type="submission" date="2010-04" db="EMBL/GenBank/DDBJ databases">
        <title>The genome of Herbaspirillum seropedicae SmR1, an endophytic, nitrogen-fixing, plant-growth promoting beta-Proteobacteria.</title>
        <authorList>
            <person name="Pedrosa F.O."/>
            <person name="Monteiro R.A."/>
            <person name="Wassem R."/>
            <person name="Cruz L.M."/>
            <person name="Ayub R.A."/>
            <person name="Colauto N.B."/>
            <person name="Fernandez M.A."/>
            <person name="Fungaro M.H.P."/>
            <person name="Grisard E.C."/>
            <person name="Hungria M."/>
            <person name="Madeira H.M.F."/>
            <person name="Nodari R.O."/>
            <person name="Osaku C.A."/>
            <person name="Petzl-Erler M.L."/>
            <person name="Terenzi H."/>
            <person name="Vieira L.G.E."/>
            <person name="Almeida M.I.M."/>
            <person name="Alves L.R."/>
            <person name="Arantes O.M.N."/>
            <person name="Balsanelli E."/>
            <person name="Barcellos F.G."/>
            <person name="Baura V.A."/>
            <person name="Binde D.R."/>
            <person name="Campo R.J."/>
            <person name="Chubatsu L.S."/>
            <person name="Chueire L.M.O."/>
            <person name="Ciferri R.R."/>
            <person name="Correa L.C."/>
            <person name="da Conceicao Silva J.L."/>
            <person name="Dabul A.N.G."/>
            <person name="Dambros B.P."/>
            <person name="Faoro H."/>
            <person name="Favetti A."/>
            <person name="Friedermann G."/>
            <person name="Furlaneto M.C."/>
            <person name="Gasques L.S."/>
            <person name="Gimenes C.C.T."/>
            <person name="Gioppo N.M.R."/>
            <person name="Glienke-Blanco C."/>
            <person name="Godoy L.P."/>
            <person name="Guerra M.P."/>
            <person name="Karp S."/>
            <person name="Kava-Cordeiro V."/>
            <person name="Margarido V.P."/>
            <person name="Mathioni S.M."/>
            <person name="Menck-Soares M.A."/>
            <person name="Murace N.K."/>
            <person name="Nicolas M.F."/>
            <person name="Oliveira C.E.C."/>
            <person name="Pagnan N.A.B."/>
            <person name="Pamphile J.A."/>
            <person name="Patussi E.V."/>
            <person name="Pereira L.F.P."/>
            <person name="Pereira-Ferrari L."/>
            <person name="Pinto F.G.S."/>
            <person name="Precoma C."/>
            <person name="Prioli A.J."/>
            <person name="Prioli S.M.A.P."/>
            <person name="Raittz R.T."/>
            <person name="Ramos H.J.O."/>
            <person name="Ribeiro E.M.S.F."/>
            <person name="Rigo L.U."/>
            <person name="Rocha C.L.M.S.C."/>
            <person name="Rocha S.N."/>
            <person name="Santos K."/>
            <person name="Satori D."/>
            <person name="Silva A.G."/>
            <person name="Simao R.C.G."/>
            <person name="Soares M.A.M."/>
            <person name="Souza E.M."/>
            <person name="Steffens M.B.R."/>
            <person name="Steindel M."/>
            <person name="Tadra-Sfeir M.Z."/>
            <person name="Takahashi E.K."/>
            <person name="Torres R.A."/>
            <person name="Valle J.S."/>
            <person name="Vernal J.I."/>
            <person name="Vilas-Boas L.A."/>
            <person name="Watanabe M.A.E."/>
            <person name="Weiss V.A."/>
            <person name="Yates M.A."/>
            <person name="Souza E.M."/>
        </authorList>
    </citation>
    <scope>NUCLEOTIDE SEQUENCE [LARGE SCALE GENOMIC DNA]</scope>
    <source>
        <strain evidence="10 11">SmR1</strain>
    </source>
</reference>
<dbReference type="InterPro" id="IPR016167">
    <property type="entry name" value="FAD-bd_PCMH_sub1"/>
</dbReference>
<feature type="binding site" evidence="5 7">
    <location>
        <position position="162"/>
    </location>
    <ligand>
        <name>FAD</name>
        <dbReference type="ChEBI" id="CHEBI:57692"/>
    </ligand>
</feature>
<dbReference type="EC" id="1.1.5.12" evidence="5"/>
<dbReference type="Gene3D" id="3.30.1370.20">
    <property type="entry name" value="D-lactate dehydrogenase, cap domain, subdomain 2"/>
    <property type="match status" value="1"/>
</dbReference>
<dbReference type="RefSeq" id="WP_013235984.1">
    <property type="nucleotide sequence ID" value="NC_014323.1"/>
</dbReference>
<dbReference type="SUPFAM" id="SSF56176">
    <property type="entry name" value="FAD-binding/transporter-associated domain-like"/>
    <property type="match status" value="1"/>
</dbReference>
<dbReference type="SUPFAM" id="SSF55103">
    <property type="entry name" value="FAD-linked oxidases, C-terminal domain"/>
    <property type="match status" value="1"/>
</dbReference>
<dbReference type="NCBIfam" id="NF008387">
    <property type="entry name" value="PRK11183.1"/>
    <property type="match status" value="1"/>
</dbReference>
<comment type="cofactor">
    <cofactor evidence="1 5 6 7">
        <name>FAD</name>
        <dbReference type="ChEBI" id="CHEBI:57692"/>
    </cofactor>
</comment>
<keyword evidence="5 6" id="KW-0874">Quinone</keyword>
<keyword evidence="5" id="KW-1003">Cell membrane</keyword>
<dbReference type="GO" id="GO:0009381">
    <property type="term" value="F:excinuclease ABC activity"/>
    <property type="evidence" value="ECO:0007669"/>
    <property type="project" value="InterPro"/>
</dbReference>
<dbReference type="HAMAP" id="MF_02092">
    <property type="entry name" value="DLDH_Dld"/>
    <property type="match status" value="1"/>
</dbReference>
<comment type="subcellular location">
    <subcellularLocation>
        <location evidence="5">Cell inner membrane</location>
        <topology evidence="5">Peripheral membrane protein</topology>
        <orientation evidence="5">Cytoplasmic side</orientation>
    </subcellularLocation>
</comment>
<dbReference type="InterPro" id="IPR016172">
    <property type="entry name" value="D-lactate_DH_C-sub1"/>
</dbReference>
<dbReference type="eggNOG" id="COG0277">
    <property type="taxonomic scope" value="Bacteria"/>
</dbReference>
<keyword evidence="4 5" id="KW-0560">Oxidoreductase</keyword>
<comment type="catalytic activity">
    <reaction evidence="5 6">
        <text>(R)-lactate + a quinone = a quinol + pyruvate</text>
        <dbReference type="Rhea" id="RHEA:51468"/>
        <dbReference type="ChEBI" id="CHEBI:15361"/>
        <dbReference type="ChEBI" id="CHEBI:16004"/>
        <dbReference type="ChEBI" id="CHEBI:24646"/>
        <dbReference type="ChEBI" id="CHEBI:132124"/>
        <dbReference type="EC" id="1.1.5.12"/>
    </reaction>
</comment>
<dbReference type="InterPro" id="IPR016173">
    <property type="entry name" value="D-lactate_DH_C-sub2"/>
</dbReference>
<dbReference type="GO" id="GO:0055085">
    <property type="term" value="P:transmembrane transport"/>
    <property type="evidence" value="ECO:0007669"/>
    <property type="project" value="InterPro"/>
</dbReference>
<dbReference type="Gene3D" id="3.30.70.610">
    <property type="entry name" value="D-lactate dehydrogenase, cap domain, subdomain 1"/>
    <property type="match status" value="2"/>
</dbReference>
<evidence type="ECO:0000256" key="1">
    <source>
        <dbReference type="ARBA" id="ARBA00001974"/>
    </source>
</evidence>
<keyword evidence="3 5" id="KW-0274">FAD</keyword>
<dbReference type="InterPro" id="IPR016166">
    <property type="entry name" value="FAD-bd_PCMH"/>
</dbReference>
<dbReference type="EMBL" id="CP002039">
    <property type="protein sequence ID" value="ADJ65525.1"/>
    <property type="molecule type" value="Genomic_DNA"/>
</dbReference>
<evidence type="ECO:0000256" key="3">
    <source>
        <dbReference type="ARBA" id="ARBA00022827"/>
    </source>
</evidence>
<feature type="binding site" evidence="5 7">
    <location>
        <position position="152"/>
    </location>
    <ligand>
        <name>FAD</name>
        <dbReference type="ChEBI" id="CHEBI:57692"/>
    </ligand>
</feature>
<organism evidence="10 11">
    <name type="scientific">Herbaspirillum seropedicae (strain SmR1)</name>
    <dbReference type="NCBI Taxonomy" id="757424"/>
    <lineage>
        <taxon>Bacteria</taxon>
        <taxon>Pseudomonadati</taxon>
        <taxon>Pseudomonadota</taxon>
        <taxon>Betaproteobacteria</taxon>
        <taxon>Burkholderiales</taxon>
        <taxon>Oxalobacteraceae</taxon>
        <taxon>Herbaspirillum</taxon>
    </lineage>
</organism>
<dbReference type="PANTHER" id="PTHR43716:SF1">
    <property type="entry name" value="D-2-HYDROXYGLUTARATE DEHYDROGENASE, MITOCHONDRIAL"/>
    <property type="match status" value="1"/>
</dbReference>
<name>D8ISV9_HERSS</name>
<dbReference type="HOGENOM" id="CLU_034094_0_0_4"/>
<dbReference type="InterPro" id="IPR036318">
    <property type="entry name" value="FAD-bd_PCMH-like_sf"/>
</dbReference>
<keyword evidence="11" id="KW-1185">Reference proteome</keyword>
<dbReference type="GeneID" id="29392337"/>
<evidence type="ECO:0000313" key="11">
    <source>
        <dbReference type="Proteomes" id="UP000000329"/>
    </source>
</evidence>
<feature type="binding site" evidence="5 7">
    <location>
        <position position="145"/>
    </location>
    <ligand>
        <name>FAD</name>
        <dbReference type="ChEBI" id="CHEBI:57692"/>
    </ligand>
</feature>
<keyword evidence="2 5" id="KW-0285">Flavoprotein</keyword>
<evidence type="ECO:0000259" key="9">
    <source>
        <dbReference type="PROSITE" id="PS51387"/>
    </source>
</evidence>
<dbReference type="Pfam" id="PF09330">
    <property type="entry name" value="Lact-deh-memb"/>
    <property type="match status" value="1"/>
</dbReference>
<keyword evidence="5" id="KW-0472">Membrane</keyword>
<dbReference type="Pfam" id="PF01565">
    <property type="entry name" value="FAD_binding_4"/>
    <property type="match status" value="1"/>
</dbReference>
<evidence type="ECO:0000259" key="8">
    <source>
        <dbReference type="PROSITE" id="PS50165"/>
    </source>
</evidence>
<dbReference type="STRING" id="757424.Hsero_4055"/>
<feature type="binding site" evidence="5 7">
    <location>
        <begin position="86"/>
        <end position="87"/>
    </location>
    <ligand>
        <name>FAD</name>
        <dbReference type="ChEBI" id="CHEBI:57692"/>
    </ligand>
</feature>
<dbReference type="GO" id="GO:0004458">
    <property type="term" value="F:D-lactate dehydrogenase (cytochrome) activity"/>
    <property type="evidence" value="ECO:0007669"/>
    <property type="project" value="UniProtKB-UniRule"/>
</dbReference>
<proteinExistence type="inferred from homology"/>
<dbReference type="Gene3D" id="3.30.465.10">
    <property type="match status" value="1"/>
</dbReference>
<dbReference type="KEGG" id="hse:Hsero_4055"/>
<dbReference type="InterPro" id="IPR001162">
    <property type="entry name" value="UvrC_RNase_H_dom"/>
</dbReference>
<dbReference type="Proteomes" id="UP000000329">
    <property type="component" value="Chromosome"/>
</dbReference>
<feature type="binding site" evidence="5 7">
    <location>
        <begin position="78"/>
        <end position="82"/>
    </location>
    <ligand>
        <name>FAD</name>
        <dbReference type="ChEBI" id="CHEBI:57692"/>
    </ligand>
</feature>
<evidence type="ECO:0000256" key="5">
    <source>
        <dbReference type="HAMAP-Rule" id="MF_02092"/>
    </source>
</evidence>
<dbReference type="InterPro" id="IPR016164">
    <property type="entry name" value="FAD-linked_Oxase-like_C"/>
</dbReference>
<keyword evidence="5" id="KW-0997">Cell inner membrane</keyword>
<dbReference type="GO" id="GO:0048038">
    <property type="term" value="F:quinone binding"/>
    <property type="evidence" value="ECO:0007669"/>
    <property type="project" value="UniProtKB-KW"/>
</dbReference>
<feature type="binding site" evidence="5 7">
    <location>
        <position position="265"/>
    </location>
    <ligand>
        <name>FAD</name>
        <dbReference type="ChEBI" id="CHEBI:57692"/>
    </ligand>
</feature>
<evidence type="ECO:0000256" key="2">
    <source>
        <dbReference type="ARBA" id="ARBA00022630"/>
    </source>
</evidence>
<evidence type="ECO:0000313" key="10">
    <source>
        <dbReference type="EMBL" id="ADJ65525.1"/>
    </source>
</evidence>
<dbReference type="InterPro" id="IPR015409">
    <property type="entry name" value="Lactate_DH_C"/>
</dbReference>
<evidence type="ECO:0000256" key="6">
    <source>
        <dbReference type="PIRNR" id="PIRNR000101"/>
    </source>
</evidence>
<dbReference type="PROSITE" id="PS50165">
    <property type="entry name" value="UVRC"/>
    <property type="match status" value="1"/>
</dbReference>
<dbReference type="InterPro" id="IPR006094">
    <property type="entry name" value="Oxid_FAD_bind_N"/>
</dbReference>
<evidence type="ECO:0000256" key="7">
    <source>
        <dbReference type="PIRSR" id="PIRSR000101-1"/>
    </source>
</evidence>
<feature type="binding site" evidence="7">
    <location>
        <position position="260"/>
    </location>
    <ligand>
        <name>FAD</name>
        <dbReference type="ChEBI" id="CHEBI:57692"/>
    </ligand>
</feature>
<sequence>MAITMTMERRTMDVISKLEAIVGSKHVLTGDAQTRRFRQGLRYGGGEVLAVVRPGRLLEMWRVLQVCHAANMVIICQAANTGLTGGSTPIAEGYDRPVVLINTMRLTRLELLDQGQQVLSQPGVTLDQLERRLKPLGREPHSVIGSSCIGASITGGICNNSGGSLIQRGPAYTQYALFARIDEQGRLELVNHLGIDLGEDPERILQQLDAGHIDPALVHHVPGQMASDREYADHVRDISSPVPARFNADPRRLYEASGSAGKIAVFALRLDTFAADQVTQVFYIGANDPAVLEDLRRHILSNFRALPIAGEYMHRSGYDLARKYGKDLFLYIRKAGTDKVPLAFALKSRFDALTEKLGLGRSLSDRLLQALADRLPAHLPPRLEDMRDRYAHHLLLKMGDEGIEEARAYLHAILPTAQAGFIECDAEEAGAAFLNRFAIGNAANRYRAVHQDTVEDIVALDVALPRNTYDWFEVLPKELAEQIEFTMYCGHFFCHVMHQEYLVKKGRDCDAVKQRLLAMLEARGARYPAEHNFGHLYHAGPEVEQFYRRLDPTNSFNPGIGLTSTRQHWGQSCCPAHAASEHSRTAC</sequence>
<dbReference type="PROSITE" id="PS51387">
    <property type="entry name" value="FAD_PCMH"/>
    <property type="match status" value="1"/>
</dbReference>
<dbReference type="GO" id="GO:0031234">
    <property type="term" value="C:extrinsic component of cytoplasmic side of plasma membrane"/>
    <property type="evidence" value="ECO:0007669"/>
    <property type="project" value="UniProtKB-UniRule"/>
</dbReference>
<comment type="function">
    <text evidence="5 6">Catalyzes the oxidation of D-lactate to pyruvate.</text>
</comment>
<dbReference type="PIRSF" id="PIRSF000101">
    <property type="entry name" value="D-lactate_dh"/>
    <property type="match status" value="1"/>
</dbReference>
<feature type="domain" description="UvrC family homology region profile" evidence="8">
    <location>
        <begin position="320"/>
        <end position="384"/>
    </location>
</feature>
<dbReference type="GO" id="GO:0006089">
    <property type="term" value="P:lactate metabolic process"/>
    <property type="evidence" value="ECO:0007669"/>
    <property type="project" value="UniProtKB-UniRule"/>
</dbReference>
<dbReference type="GO" id="GO:0102029">
    <property type="term" value="F:D-lactate dehydrogenase (quinone) activity"/>
    <property type="evidence" value="ECO:0007669"/>
    <property type="project" value="UniProtKB-EC"/>
</dbReference>
<protein>
    <recommendedName>
        <fullName evidence="5">Quinone-dependent D-lactate dehydrogenase</fullName>
        <ecNumber evidence="5">1.1.5.12</ecNumber>
    </recommendedName>
    <alternativeName>
        <fullName evidence="5">D-lactate dehydrogenase</fullName>
        <shortName evidence="5">D-LDH</shortName>
    </alternativeName>
</protein>
<dbReference type="InterPro" id="IPR012256">
    <property type="entry name" value="D_lactate_DH"/>
</dbReference>
<dbReference type="GO" id="GO:0022904">
    <property type="term" value="P:respiratory electron transport chain"/>
    <property type="evidence" value="ECO:0007669"/>
    <property type="project" value="InterPro"/>
</dbReference>
<feature type="domain" description="FAD-binding PCMH-type" evidence="9">
    <location>
        <begin position="44"/>
        <end position="215"/>
    </location>
</feature>
<dbReference type="AlphaFoldDB" id="D8ISV9"/>
<dbReference type="Gene3D" id="3.30.43.10">
    <property type="entry name" value="Uridine Diphospho-n-acetylenolpyruvylglucosamine Reductase, domain 2"/>
    <property type="match status" value="1"/>
</dbReference>
<dbReference type="InterPro" id="IPR016169">
    <property type="entry name" value="FAD-bd_PCMH_sub2"/>
</dbReference>
<comment type="similarity">
    <text evidence="5">Belongs to the quinone-dependent D-lactate dehydrogenase family.</text>
</comment>
<dbReference type="InterPro" id="IPR051264">
    <property type="entry name" value="FAD-oxidored/transferase_4"/>
</dbReference>
<dbReference type="GO" id="GO:0071949">
    <property type="term" value="F:FAD binding"/>
    <property type="evidence" value="ECO:0007669"/>
    <property type="project" value="InterPro"/>
</dbReference>
<evidence type="ECO:0000256" key="4">
    <source>
        <dbReference type="ARBA" id="ARBA00023002"/>
    </source>
</evidence>
<accession>D8ISV9</accession>